<gene>
    <name evidence="1" type="ORF">ACFOKJ_05865</name>
</gene>
<evidence type="ECO:0000313" key="1">
    <source>
        <dbReference type="EMBL" id="MFC3625677.1"/>
    </source>
</evidence>
<proteinExistence type="predicted"/>
<dbReference type="Proteomes" id="UP001595636">
    <property type="component" value="Unassembled WGS sequence"/>
</dbReference>
<dbReference type="RefSeq" id="WP_390277434.1">
    <property type="nucleotide sequence ID" value="NZ_JBHRYH010000012.1"/>
</dbReference>
<sequence length="146" mass="16543">MPNVMQQYLDVFQAAQQRWLEANSDYLTQLWRQPMLPTHRQQLAQQVENSLSSGASLLRASADLHNDLQVLNERWLGRQQKQWQAYLATLPQPFGPCLLPLDAGMSGCLIASRAGRQINHFASTRLSNAPLQAIRGAQRSYQRGDK</sequence>
<evidence type="ECO:0000313" key="2">
    <source>
        <dbReference type="Proteomes" id="UP001595636"/>
    </source>
</evidence>
<accession>A0ABV7TSJ7</accession>
<reference evidence="2" key="1">
    <citation type="journal article" date="2019" name="Int. J. Syst. Evol. Microbiol.">
        <title>The Global Catalogue of Microorganisms (GCM) 10K type strain sequencing project: providing services to taxonomists for standard genome sequencing and annotation.</title>
        <authorList>
            <consortium name="The Broad Institute Genomics Platform"/>
            <consortium name="The Broad Institute Genome Sequencing Center for Infectious Disease"/>
            <person name="Wu L."/>
            <person name="Ma J."/>
        </authorList>
    </citation>
    <scope>NUCLEOTIDE SEQUENCE [LARGE SCALE GENOMIC DNA]</scope>
    <source>
        <strain evidence="2">KCTC 42195</strain>
    </source>
</reference>
<comment type="caution">
    <text evidence="1">The sequence shown here is derived from an EMBL/GenBank/DDBJ whole genome shotgun (WGS) entry which is preliminary data.</text>
</comment>
<name>A0ABV7TSJ7_9NEIS</name>
<organism evidence="1 2">
    <name type="scientific">Vogesella amnigena</name>
    <dbReference type="NCBI Taxonomy" id="1507449"/>
    <lineage>
        <taxon>Bacteria</taxon>
        <taxon>Pseudomonadati</taxon>
        <taxon>Pseudomonadota</taxon>
        <taxon>Betaproteobacteria</taxon>
        <taxon>Neisseriales</taxon>
        <taxon>Chromobacteriaceae</taxon>
        <taxon>Vogesella</taxon>
    </lineage>
</organism>
<dbReference type="EMBL" id="JBHRYH010000012">
    <property type="protein sequence ID" value="MFC3625677.1"/>
    <property type="molecule type" value="Genomic_DNA"/>
</dbReference>
<keyword evidence="2" id="KW-1185">Reference proteome</keyword>
<protein>
    <submittedName>
        <fullName evidence="1">Uncharacterized protein</fullName>
    </submittedName>
</protein>